<reference evidence="5 6" key="1">
    <citation type="submission" date="2019-08" db="EMBL/GenBank/DDBJ databases">
        <authorList>
            <person name="Karlyshev A.V."/>
        </authorList>
    </citation>
    <scope>NUCLEOTIDE SEQUENCE [LARGE SCALE GENOMIC DNA]</scope>
    <source>
        <strain evidence="5 6">Alg18-2.2</strain>
    </source>
</reference>
<dbReference type="Gene3D" id="3.40.50.300">
    <property type="entry name" value="P-loop containing nucleotide triphosphate hydrolases"/>
    <property type="match status" value="1"/>
</dbReference>
<dbReference type="InterPro" id="IPR050763">
    <property type="entry name" value="ABC_transporter_ATP-binding"/>
</dbReference>
<organism evidence="5 6">
    <name type="scientific">Alkalisalibacterium limincola</name>
    <dbReference type="NCBI Taxonomy" id="2699169"/>
    <lineage>
        <taxon>Bacteria</taxon>
        <taxon>Pseudomonadati</taxon>
        <taxon>Pseudomonadota</taxon>
        <taxon>Gammaproteobacteria</taxon>
        <taxon>Lysobacterales</taxon>
        <taxon>Lysobacteraceae</taxon>
        <taxon>Alkalisalibacterium</taxon>
    </lineage>
</organism>
<feature type="domain" description="ABC transporter" evidence="4">
    <location>
        <begin position="7"/>
        <end position="230"/>
    </location>
</feature>
<keyword evidence="2" id="KW-0547">Nucleotide-binding</keyword>
<dbReference type="AlphaFoldDB" id="A0A5C8KKL3"/>
<dbReference type="EMBL" id="VRTS01000009">
    <property type="protein sequence ID" value="TXK60592.1"/>
    <property type="molecule type" value="Genomic_DNA"/>
</dbReference>
<name>A0A5C8KKL3_9GAMM</name>
<dbReference type="SUPFAM" id="SSF52540">
    <property type="entry name" value="P-loop containing nucleoside triphosphate hydrolases"/>
    <property type="match status" value="1"/>
</dbReference>
<gene>
    <name evidence="5" type="ORF">FU658_12090</name>
</gene>
<dbReference type="OrthoDB" id="9775490at2"/>
<dbReference type="PANTHER" id="PTHR42711">
    <property type="entry name" value="ABC TRANSPORTER ATP-BINDING PROTEIN"/>
    <property type="match status" value="1"/>
</dbReference>
<evidence type="ECO:0000256" key="2">
    <source>
        <dbReference type="ARBA" id="ARBA00022741"/>
    </source>
</evidence>
<dbReference type="CDD" id="cd03230">
    <property type="entry name" value="ABC_DR_subfamily_A"/>
    <property type="match status" value="1"/>
</dbReference>
<keyword evidence="6" id="KW-1185">Reference proteome</keyword>
<comment type="caution">
    <text evidence="5">The sequence shown here is derived from an EMBL/GenBank/DDBJ whole genome shotgun (WGS) entry which is preliminary data.</text>
</comment>
<dbReference type="GO" id="GO:0016887">
    <property type="term" value="F:ATP hydrolysis activity"/>
    <property type="evidence" value="ECO:0007669"/>
    <property type="project" value="InterPro"/>
</dbReference>
<evidence type="ECO:0000256" key="3">
    <source>
        <dbReference type="ARBA" id="ARBA00022840"/>
    </source>
</evidence>
<accession>A0A5C8KKL3</accession>
<keyword evidence="1" id="KW-0813">Transport</keyword>
<dbReference type="PANTHER" id="PTHR42711:SF17">
    <property type="entry name" value="ABC TRANSPORTER ATP-BINDING PROTEIN"/>
    <property type="match status" value="1"/>
</dbReference>
<evidence type="ECO:0000256" key="1">
    <source>
        <dbReference type="ARBA" id="ARBA00022448"/>
    </source>
</evidence>
<dbReference type="InterPro" id="IPR003439">
    <property type="entry name" value="ABC_transporter-like_ATP-bd"/>
</dbReference>
<dbReference type="GO" id="GO:0005524">
    <property type="term" value="F:ATP binding"/>
    <property type="evidence" value="ECO:0007669"/>
    <property type="project" value="UniProtKB-KW"/>
</dbReference>
<dbReference type="SMART" id="SM00382">
    <property type="entry name" value="AAA"/>
    <property type="match status" value="1"/>
</dbReference>
<sequence>MDHGEAACLREASLDYGRLRALDRIDLAVTRGEVLALLGPNGAGKSSAIALLTGRLRPSTGLARVFGHDPCEASVRRRMGVMLQSEGLPEMLKVGELVRQFSAYYPAPRALHDTLVLAGLEGLQGRRYEALSGGQQRRVQFALAICGRPPLLFVDEPSTGLDSDARRLLWTAVGAMRDEGTAVVLTTHYLEEADALADRIMLINQGRVVAQGTPQAIKLRAAGRRIRCRTTVDADVVASWPGVDSVAHVPSQTGVLEIACCAAEEVLRRLLALDSGLSSLEVGSGSLEQAVLSLTRGDPESGQEREAA</sequence>
<dbReference type="PROSITE" id="PS00211">
    <property type="entry name" value="ABC_TRANSPORTER_1"/>
    <property type="match status" value="1"/>
</dbReference>
<dbReference type="Proteomes" id="UP000321248">
    <property type="component" value="Unassembled WGS sequence"/>
</dbReference>
<dbReference type="PROSITE" id="PS50893">
    <property type="entry name" value="ABC_TRANSPORTER_2"/>
    <property type="match status" value="1"/>
</dbReference>
<dbReference type="InterPro" id="IPR003593">
    <property type="entry name" value="AAA+_ATPase"/>
</dbReference>
<evidence type="ECO:0000259" key="4">
    <source>
        <dbReference type="PROSITE" id="PS50893"/>
    </source>
</evidence>
<protein>
    <submittedName>
        <fullName evidence="5">ABC transporter ATP-binding protein</fullName>
    </submittedName>
</protein>
<dbReference type="InterPro" id="IPR027417">
    <property type="entry name" value="P-loop_NTPase"/>
</dbReference>
<proteinExistence type="predicted"/>
<evidence type="ECO:0000313" key="6">
    <source>
        <dbReference type="Proteomes" id="UP000321248"/>
    </source>
</evidence>
<keyword evidence="3 5" id="KW-0067">ATP-binding</keyword>
<dbReference type="InterPro" id="IPR017871">
    <property type="entry name" value="ABC_transporter-like_CS"/>
</dbReference>
<evidence type="ECO:0000313" key="5">
    <source>
        <dbReference type="EMBL" id="TXK60592.1"/>
    </source>
</evidence>
<dbReference type="Pfam" id="PF00005">
    <property type="entry name" value="ABC_tran"/>
    <property type="match status" value="1"/>
</dbReference>